<evidence type="ECO:0000256" key="5">
    <source>
        <dbReference type="SAM" id="Phobius"/>
    </source>
</evidence>
<comment type="subcellular location">
    <subcellularLocation>
        <location evidence="1">Membrane</location>
        <topology evidence="1">Multi-pass membrane protein</topology>
    </subcellularLocation>
</comment>
<evidence type="ECO:0000313" key="7">
    <source>
        <dbReference type="EMBL" id="VDN34732.1"/>
    </source>
</evidence>
<protein>
    <recommendedName>
        <fullName evidence="6">Ion transport domain-containing protein</fullName>
    </recommendedName>
</protein>
<keyword evidence="3 5" id="KW-1133">Transmembrane helix</keyword>
<feature type="transmembrane region" description="Helical" evidence="5">
    <location>
        <begin position="63"/>
        <end position="84"/>
    </location>
</feature>
<dbReference type="Proteomes" id="UP000271098">
    <property type="component" value="Unassembled WGS sequence"/>
</dbReference>
<dbReference type="PANTHER" id="PTHR45638">
    <property type="entry name" value="CYCLIC NUCLEOTIDE-GATED CATION CHANNEL SUBUNIT A"/>
    <property type="match status" value="1"/>
</dbReference>
<gene>
    <name evidence="7" type="ORF">GPUH_LOCUS19853</name>
</gene>
<dbReference type="InterPro" id="IPR005821">
    <property type="entry name" value="Ion_trans_dom"/>
</dbReference>
<keyword evidence="2 5" id="KW-0812">Transmembrane</keyword>
<feature type="domain" description="Ion transport" evidence="6">
    <location>
        <begin position="9"/>
        <end position="86"/>
    </location>
</feature>
<dbReference type="Pfam" id="PF00520">
    <property type="entry name" value="Ion_trans"/>
    <property type="match status" value="1"/>
</dbReference>
<dbReference type="GO" id="GO:0017071">
    <property type="term" value="C:intracellular cyclic nucleotide activated cation channel complex"/>
    <property type="evidence" value="ECO:0007669"/>
    <property type="project" value="TreeGrafter"/>
</dbReference>
<evidence type="ECO:0000256" key="4">
    <source>
        <dbReference type="ARBA" id="ARBA00023136"/>
    </source>
</evidence>
<dbReference type="PANTHER" id="PTHR45638:SF14">
    <property type="entry name" value="CYCLIC NUCLEOTIDE-BINDING DOMAIN-CONTAINING PROTEIN"/>
    <property type="match status" value="1"/>
</dbReference>
<proteinExistence type="predicted"/>
<evidence type="ECO:0000259" key="6">
    <source>
        <dbReference type="Pfam" id="PF00520"/>
    </source>
</evidence>
<dbReference type="OrthoDB" id="421226at2759"/>
<keyword evidence="4 5" id="KW-0472">Membrane</keyword>
<sequence length="134" mass="15831">MLSSVFSCNFWLDISSIFPFDFILIYRGDISLVRLNRLLKSYRFIYFIDRTEMRTNWPNAFRIFILIVTCIVLFHWNACAYFLISVISGIDGAPCQHEIWKPVLKCYKKKVETRFTCTLYENRMHSGASPTFGM</sequence>
<dbReference type="GO" id="GO:0005222">
    <property type="term" value="F:intracellularly cAMP-activated cation channel activity"/>
    <property type="evidence" value="ECO:0007669"/>
    <property type="project" value="TreeGrafter"/>
</dbReference>
<evidence type="ECO:0000256" key="2">
    <source>
        <dbReference type="ARBA" id="ARBA00022692"/>
    </source>
</evidence>
<accession>A0A3P7QSD6</accession>
<dbReference type="SUPFAM" id="SSF81324">
    <property type="entry name" value="Voltage-gated potassium channels"/>
    <property type="match status" value="1"/>
</dbReference>
<evidence type="ECO:0000256" key="3">
    <source>
        <dbReference type="ARBA" id="ARBA00022989"/>
    </source>
</evidence>
<dbReference type="GO" id="GO:0030553">
    <property type="term" value="F:cGMP binding"/>
    <property type="evidence" value="ECO:0007669"/>
    <property type="project" value="TreeGrafter"/>
</dbReference>
<dbReference type="GO" id="GO:0005223">
    <property type="term" value="F:intracellularly cGMP-activated cation channel activity"/>
    <property type="evidence" value="ECO:0007669"/>
    <property type="project" value="TreeGrafter"/>
</dbReference>
<name>A0A3P7QSD6_9BILA</name>
<dbReference type="EMBL" id="UYRT01089281">
    <property type="protein sequence ID" value="VDN34732.1"/>
    <property type="molecule type" value="Genomic_DNA"/>
</dbReference>
<reference evidence="7 8" key="1">
    <citation type="submission" date="2018-11" db="EMBL/GenBank/DDBJ databases">
        <authorList>
            <consortium name="Pathogen Informatics"/>
        </authorList>
    </citation>
    <scope>NUCLEOTIDE SEQUENCE [LARGE SCALE GENOMIC DNA]</scope>
</reference>
<evidence type="ECO:0000313" key="8">
    <source>
        <dbReference type="Proteomes" id="UP000271098"/>
    </source>
</evidence>
<dbReference type="GO" id="GO:0044877">
    <property type="term" value="F:protein-containing complex binding"/>
    <property type="evidence" value="ECO:0007669"/>
    <property type="project" value="TreeGrafter"/>
</dbReference>
<dbReference type="GO" id="GO:0005886">
    <property type="term" value="C:plasma membrane"/>
    <property type="evidence" value="ECO:0007669"/>
    <property type="project" value="TreeGrafter"/>
</dbReference>
<dbReference type="AlphaFoldDB" id="A0A3P7QSD6"/>
<keyword evidence="8" id="KW-1185">Reference proteome</keyword>
<evidence type="ECO:0000256" key="1">
    <source>
        <dbReference type="ARBA" id="ARBA00004141"/>
    </source>
</evidence>
<organism evidence="7 8">
    <name type="scientific">Gongylonema pulchrum</name>
    <dbReference type="NCBI Taxonomy" id="637853"/>
    <lineage>
        <taxon>Eukaryota</taxon>
        <taxon>Metazoa</taxon>
        <taxon>Ecdysozoa</taxon>
        <taxon>Nematoda</taxon>
        <taxon>Chromadorea</taxon>
        <taxon>Rhabditida</taxon>
        <taxon>Spirurina</taxon>
        <taxon>Spiruromorpha</taxon>
        <taxon>Spiruroidea</taxon>
        <taxon>Gongylonematidae</taxon>
        <taxon>Gongylonema</taxon>
    </lineage>
</organism>
<dbReference type="InterPro" id="IPR050866">
    <property type="entry name" value="CNG_cation_channel"/>
</dbReference>
<dbReference type="Gene3D" id="1.10.287.70">
    <property type="match status" value="1"/>
</dbReference>